<dbReference type="Proteomes" id="UP000190166">
    <property type="component" value="Unassembled WGS sequence"/>
</dbReference>
<protein>
    <submittedName>
        <fullName evidence="2">Uncharacterized conserved protein YbjT, contains NAD(P)-binding and DUF2867 domains</fullName>
    </submittedName>
</protein>
<dbReference type="InterPro" id="IPR016040">
    <property type="entry name" value="NAD(P)-bd_dom"/>
</dbReference>
<reference evidence="2 3" key="1">
    <citation type="submission" date="2017-02" db="EMBL/GenBank/DDBJ databases">
        <authorList>
            <person name="Peterson S.W."/>
        </authorList>
    </citation>
    <scope>NUCLEOTIDE SEQUENCE [LARGE SCALE GENOMIC DNA]</scope>
    <source>
        <strain evidence="2 3">DSM 18108</strain>
    </source>
</reference>
<dbReference type="InterPro" id="IPR036291">
    <property type="entry name" value="NAD(P)-bd_dom_sf"/>
</dbReference>
<dbReference type="AlphaFoldDB" id="A0A1T5P931"/>
<keyword evidence="3" id="KW-1185">Reference proteome</keyword>
<dbReference type="PANTHER" id="PTHR43162:SF1">
    <property type="entry name" value="PRESTALK A DIFFERENTIATION PROTEIN A"/>
    <property type="match status" value="1"/>
</dbReference>
<dbReference type="InterPro" id="IPR051604">
    <property type="entry name" value="Ergot_Alk_Oxidoreductase"/>
</dbReference>
<accession>A0A1T5P931</accession>
<evidence type="ECO:0000259" key="1">
    <source>
        <dbReference type="Pfam" id="PF13460"/>
    </source>
</evidence>
<feature type="domain" description="NAD(P)-binding" evidence="1">
    <location>
        <begin position="7"/>
        <end position="119"/>
    </location>
</feature>
<organism evidence="2 3">
    <name type="scientific">Chitinophaga ginsengisegetis</name>
    <dbReference type="NCBI Taxonomy" id="393003"/>
    <lineage>
        <taxon>Bacteria</taxon>
        <taxon>Pseudomonadati</taxon>
        <taxon>Bacteroidota</taxon>
        <taxon>Chitinophagia</taxon>
        <taxon>Chitinophagales</taxon>
        <taxon>Chitinophagaceae</taxon>
        <taxon>Chitinophaga</taxon>
    </lineage>
</organism>
<dbReference type="Pfam" id="PF13460">
    <property type="entry name" value="NAD_binding_10"/>
    <property type="match status" value="1"/>
</dbReference>
<evidence type="ECO:0000313" key="3">
    <source>
        <dbReference type="Proteomes" id="UP000190166"/>
    </source>
</evidence>
<dbReference type="PANTHER" id="PTHR43162">
    <property type="match status" value="1"/>
</dbReference>
<dbReference type="Gene3D" id="3.90.25.10">
    <property type="entry name" value="UDP-galactose 4-epimerase, domain 1"/>
    <property type="match status" value="1"/>
</dbReference>
<gene>
    <name evidence="2" type="ORF">SAMN05660461_5114</name>
</gene>
<name>A0A1T5P931_9BACT</name>
<dbReference type="RefSeq" id="WP_079472374.1">
    <property type="nucleotide sequence ID" value="NZ_FUZZ01000004.1"/>
</dbReference>
<proteinExistence type="predicted"/>
<dbReference type="STRING" id="393003.SAMN05660461_5114"/>
<evidence type="ECO:0000313" key="2">
    <source>
        <dbReference type="EMBL" id="SKD09231.1"/>
    </source>
</evidence>
<sequence length="299" mass="32080">MNITLTGSLGNISLPLAQQLISKGHTVTVVSHSPERANAITAIQAIPAIGSVDDPGFLREAFKGADAVYTMIPPGFQATDIRQYMRSVGDGYANAIADNGVKYVVNLSSVGAHLPDGPGPAGANHYVEARLNELTDTHVLHLRPGMFYTNFFGSIPMIKQQHIIGNNFDAGVNMVLTHPRDIAAVAAEALDTLSFTGKHIRYIGHEITGGEVAAVLGKAIGQPDLAWIGFSDNDLLYGMMQNGLTEQMAQVYVIEIGVALREGNLLDSYREHRSSAAGSIHSFHHFAEEFAAVYLQGVE</sequence>
<dbReference type="EMBL" id="FUZZ01000004">
    <property type="protein sequence ID" value="SKD09231.1"/>
    <property type="molecule type" value="Genomic_DNA"/>
</dbReference>
<dbReference type="Gene3D" id="3.40.50.720">
    <property type="entry name" value="NAD(P)-binding Rossmann-like Domain"/>
    <property type="match status" value="1"/>
</dbReference>
<dbReference type="SUPFAM" id="SSF51735">
    <property type="entry name" value="NAD(P)-binding Rossmann-fold domains"/>
    <property type="match status" value="1"/>
</dbReference>